<comment type="caution">
    <text evidence="1">The sequence shown here is derived from an EMBL/GenBank/DDBJ whole genome shotgun (WGS) entry which is preliminary data.</text>
</comment>
<accession>X1U4V3</accession>
<reference evidence="1" key="1">
    <citation type="journal article" date="2014" name="Front. Microbiol.">
        <title>High frequency of phylogenetically diverse reductive dehalogenase-homologous genes in deep subseafloor sedimentary metagenomes.</title>
        <authorList>
            <person name="Kawai M."/>
            <person name="Futagami T."/>
            <person name="Toyoda A."/>
            <person name="Takaki Y."/>
            <person name="Nishi S."/>
            <person name="Hori S."/>
            <person name="Arai W."/>
            <person name="Tsubouchi T."/>
            <person name="Morono Y."/>
            <person name="Uchiyama I."/>
            <person name="Ito T."/>
            <person name="Fujiyama A."/>
            <person name="Inagaki F."/>
            <person name="Takami H."/>
        </authorList>
    </citation>
    <scope>NUCLEOTIDE SEQUENCE</scope>
    <source>
        <strain evidence="1">Expedition CK06-06</strain>
    </source>
</reference>
<dbReference type="EMBL" id="BARW01019721">
    <property type="protein sequence ID" value="GAI98661.1"/>
    <property type="molecule type" value="Genomic_DNA"/>
</dbReference>
<sequence>MTTIRELCEMIEPSDRLDELQEPLGKIVDLPFAPRLWIRFLIKQYVEVKHIDQRLGVSRDTAAQAIEESLDKDAVEFIMSESPGDSLDRQPLPYIIVPTSKF</sequence>
<proteinExistence type="predicted"/>
<evidence type="ECO:0000313" key="1">
    <source>
        <dbReference type="EMBL" id="GAI98661.1"/>
    </source>
</evidence>
<name>X1U4V3_9ZZZZ</name>
<protein>
    <submittedName>
        <fullName evidence="1">Uncharacterized protein</fullName>
    </submittedName>
</protein>
<dbReference type="AlphaFoldDB" id="X1U4V3"/>
<gene>
    <name evidence="1" type="ORF">S12H4_33465</name>
</gene>
<organism evidence="1">
    <name type="scientific">marine sediment metagenome</name>
    <dbReference type="NCBI Taxonomy" id="412755"/>
    <lineage>
        <taxon>unclassified sequences</taxon>
        <taxon>metagenomes</taxon>
        <taxon>ecological metagenomes</taxon>
    </lineage>
</organism>